<dbReference type="PANTHER" id="PTHR43019:SF23">
    <property type="entry name" value="PROTEASE DO-LIKE 5, CHLOROPLASTIC"/>
    <property type="match status" value="1"/>
</dbReference>
<keyword evidence="2" id="KW-0732">Signal</keyword>
<evidence type="ECO:0000256" key="1">
    <source>
        <dbReference type="SAM" id="MobiDB-lite"/>
    </source>
</evidence>
<dbReference type="GO" id="GO:0006508">
    <property type="term" value="P:proteolysis"/>
    <property type="evidence" value="ECO:0007669"/>
    <property type="project" value="InterPro"/>
</dbReference>
<dbReference type="OrthoDB" id="1522627at2"/>
<dbReference type="InterPro" id="IPR043504">
    <property type="entry name" value="Peptidase_S1_PA_chymotrypsin"/>
</dbReference>
<reference evidence="5" key="1">
    <citation type="submission" date="2016-10" db="EMBL/GenBank/DDBJ databases">
        <authorList>
            <person name="Varghese N."/>
            <person name="Submissions S."/>
        </authorList>
    </citation>
    <scope>NUCLEOTIDE SEQUENCE [LARGE SCALE GENOMIC DNA]</scope>
    <source>
        <strain evidence="5">DSM 2698</strain>
    </source>
</reference>
<dbReference type="RefSeq" id="WP_092815719.1">
    <property type="nucleotide sequence ID" value="NZ_FMVW01000009.1"/>
</dbReference>
<protein>
    <submittedName>
        <fullName evidence="4">Putative peptidoglycan binding domain-containing protein</fullName>
    </submittedName>
</protein>
<dbReference type="EMBL" id="FMVW01000009">
    <property type="protein sequence ID" value="SCZ44641.1"/>
    <property type="molecule type" value="Genomic_DNA"/>
</dbReference>
<dbReference type="STRING" id="1120955.SAMN03080610_03253"/>
<dbReference type="Gene3D" id="2.40.10.10">
    <property type="entry name" value="Trypsin-like serine proteases"/>
    <property type="match status" value="2"/>
</dbReference>
<dbReference type="PRINTS" id="PR00834">
    <property type="entry name" value="PROTEASES2C"/>
</dbReference>
<feature type="compositionally biased region" description="Polar residues" evidence="1">
    <location>
        <begin position="232"/>
        <end position="247"/>
    </location>
</feature>
<dbReference type="SUPFAM" id="SSF50494">
    <property type="entry name" value="Trypsin-like serine proteases"/>
    <property type="match status" value="1"/>
</dbReference>
<dbReference type="Pfam" id="PF13365">
    <property type="entry name" value="Trypsin_2"/>
    <property type="match status" value="1"/>
</dbReference>
<evidence type="ECO:0000259" key="3">
    <source>
        <dbReference type="Pfam" id="PF01471"/>
    </source>
</evidence>
<organism evidence="4 5">
    <name type="scientific">Afifella marina DSM 2698</name>
    <dbReference type="NCBI Taxonomy" id="1120955"/>
    <lineage>
        <taxon>Bacteria</taxon>
        <taxon>Pseudomonadati</taxon>
        <taxon>Pseudomonadota</taxon>
        <taxon>Alphaproteobacteria</taxon>
        <taxon>Hyphomicrobiales</taxon>
        <taxon>Afifellaceae</taxon>
        <taxon>Afifella</taxon>
    </lineage>
</organism>
<dbReference type="AlphaFoldDB" id="A0A1G5P6E8"/>
<feature type="chain" id="PRO_5011591190" evidence="2">
    <location>
        <begin position="20"/>
        <end position="463"/>
    </location>
</feature>
<dbReference type="InterPro" id="IPR009003">
    <property type="entry name" value="Peptidase_S1_PA"/>
</dbReference>
<dbReference type="InterPro" id="IPR036365">
    <property type="entry name" value="PGBD-like_sf"/>
</dbReference>
<dbReference type="PANTHER" id="PTHR43019">
    <property type="entry name" value="SERINE ENDOPROTEASE DEGS"/>
    <property type="match status" value="1"/>
</dbReference>
<feature type="region of interest" description="Disordered" evidence="1">
    <location>
        <begin position="232"/>
        <end position="255"/>
    </location>
</feature>
<dbReference type="Pfam" id="PF01471">
    <property type="entry name" value="PG_binding_1"/>
    <property type="match status" value="1"/>
</dbReference>
<dbReference type="InterPro" id="IPR001940">
    <property type="entry name" value="Peptidase_S1C"/>
</dbReference>
<feature type="domain" description="Peptidoglycan binding-like" evidence="3">
    <location>
        <begin position="51"/>
        <end position="82"/>
    </location>
</feature>
<gene>
    <name evidence="4" type="ORF">SAMN03080610_03253</name>
</gene>
<accession>A0A1G5P6E8</accession>
<proteinExistence type="predicted"/>
<dbReference type="Proteomes" id="UP000199347">
    <property type="component" value="Unassembled WGS sequence"/>
</dbReference>
<feature type="signal peptide" evidence="2">
    <location>
        <begin position="1"/>
        <end position="19"/>
    </location>
</feature>
<evidence type="ECO:0000313" key="5">
    <source>
        <dbReference type="Proteomes" id="UP000199347"/>
    </source>
</evidence>
<evidence type="ECO:0000313" key="4">
    <source>
        <dbReference type="EMBL" id="SCZ44641.1"/>
    </source>
</evidence>
<name>A0A1G5P6E8_AFIMA</name>
<dbReference type="GO" id="GO:0004252">
    <property type="term" value="F:serine-type endopeptidase activity"/>
    <property type="evidence" value="ECO:0007669"/>
    <property type="project" value="InterPro"/>
</dbReference>
<keyword evidence="5" id="KW-1185">Reference proteome</keyword>
<dbReference type="SUPFAM" id="SSF47090">
    <property type="entry name" value="PGBD-like"/>
    <property type="match status" value="1"/>
</dbReference>
<evidence type="ECO:0000256" key="2">
    <source>
        <dbReference type="SAM" id="SignalP"/>
    </source>
</evidence>
<dbReference type="InterPro" id="IPR036366">
    <property type="entry name" value="PGBDSf"/>
</dbReference>
<dbReference type="InterPro" id="IPR002477">
    <property type="entry name" value="Peptidoglycan-bd-like"/>
</dbReference>
<dbReference type="Gene3D" id="1.10.101.10">
    <property type="entry name" value="PGBD-like superfamily/PGBD"/>
    <property type="match status" value="1"/>
</dbReference>
<sequence length="463" mass="49711">MRLMASILLCLVFTPAALADYTTSRTWFRSLDQDDRLVLQFSLMFTDKYVALADGLFGRRTYEAIISFQTRHGLPRDGILSPPERESLVSEAAALWAITGFRFIDDAATGLTLGVPTALLRPAGSTSRGSRWESPNGAVELETVSIPVDETSYTVLFDRLTTEKATRHVGYSTIKPSFFIISGTTHGKVFYTRFQRDRFETRGFSLAWTPEVDAVFSPLAIAMSNSLSVSDTRITNSPRASPAQPVTSPRIAPNTPEPHQGFGSGFFVDASHVVTAGHVVEGCGSIEIVGYGKASLLRTDATNDLAVLQSRGRSGASAKLRRGPVRLGEEIVALGYPLTIAMADTLTVTGGNVNALSGLGGDSRILRISAPIQPGNSGGPLVDRSGNIVGLVTSKLDELRTLEIAGTLPQKVNFALKASLIDNFLASAGIEPDYSSDTFEPVSIADVAEIAKPFTVQLHCRPE</sequence>